<comment type="caution">
    <text evidence="2">The sequence shown here is derived from an EMBL/GenBank/DDBJ whole genome shotgun (WGS) entry which is preliminary data.</text>
</comment>
<dbReference type="RefSeq" id="WP_196397993.1">
    <property type="nucleotide sequence ID" value="NZ_JADNYM010000024.1"/>
</dbReference>
<evidence type="ECO:0000256" key="1">
    <source>
        <dbReference type="SAM" id="MobiDB-lite"/>
    </source>
</evidence>
<dbReference type="EMBL" id="JADNYM010000024">
    <property type="protein sequence ID" value="MBG0741065.1"/>
    <property type="molecule type" value="Genomic_DNA"/>
</dbReference>
<dbReference type="Proteomes" id="UP000655366">
    <property type="component" value="Unassembled WGS sequence"/>
</dbReference>
<dbReference type="AlphaFoldDB" id="A0A931CRG6"/>
<evidence type="ECO:0000313" key="2">
    <source>
        <dbReference type="EMBL" id="MBG0741065.1"/>
    </source>
</evidence>
<proteinExistence type="predicted"/>
<protein>
    <submittedName>
        <fullName evidence="2">Uncharacterized protein</fullName>
    </submittedName>
</protein>
<name>A0A931CRG6_9MICC</name>
<organism evidence="2 3">
    <name type="scientific">Arthrobacter terrae</name>
    <dbReference type="NCBI Taxonomy" id="2935737"/>
    <lineage>
        <taxon>Bacteria</taxon>
        <taxon>Bacillati</taxon>
        <taxon>Actinomycetota</taxon>
        <taxon>Actinomycetes</taxon>
        <taxon>Micrococcales</taxon>
        <taxon>Micrococcaceae</taxon>
        <taxon>Arthrobacter</taxon>
    </lineage>
</organism>
<evidence type="ECO:0000313" key="3">
    <source>
        <dbReference type="Proteomes" id="UP000655366"/>
    </source>
</evidence>
<reference evidence="2 3" key="1">
    <citation type="submission" date="2020-11" db="EMBL/GenBank/DDBJ databases">
        <title>Arthrobacter antarcticus sp. nov., isolated from Antarctic Soil.</title>
        <authorList>
            <person name="Li J."/>
        </authorList>
    </citation>
    <scope>NUCLEOTIDE SEQUENCE [LARGE SCALE GENOMIC DNA]</scope>
    <source>
        <strain evidence="2 3">Z1-20</strain>
    </source>
</reference>
<gene>
    <name evidence="2" type="ORF">IV500_16960</name>
</gene>
<feature type="region of interest" description="Disordered" evidence="1">
    <location>
        <begin position="1"/>
        <end position="22"/>
    </location>
</feature>
<accession>A0A931CRG6</accession>
<sequence length="89" mass="9368">MPLSPVEHTALDMARTDGVAGTSTPTLPMVLEYLLNPTPTTAALIGPNGGTGVRHSLRRTVSGDLGSMFDAPSTVAFDADARSWSWTPR</sequence>
<keyword evidence="3" id="KW-1185">Reference proteome</keyword>